<feature type="compositionally biased region" description="Polar residues" evidence="1">
    <location>
        <begin position="539"/>
        <end position="558"/>
    </location>
</feature>
<protein>
    <recommendedName>
        <fullName evidence="3">DUF8208 domain-containing protein</fullName>
    </recommendedName>
</protein>
<feature type="transmembrane region" description="Helical" evidence="2">
    <location>
        <begin position="74"/>
        <end position="92"/>
    </location>
</feature>
<dbReference type="Proteomes" id="UP000830326">
    <property type="component" value="Chromosome"/>
</dbReference>
<feature type="domain" description="DUF8208" evidence="3">
    <location>
        <begin position="19"/>
        <end position="372"/>
    </location>
</feature>
<evidence type="ECO:0000256" key="1">
    <source>
        <dbReference type="SAM" id="MobiDB-lite"/>
    </source>
</evidence>
<feature type="transmembrane region" description="Helical" evidence="2">
    <location>
        <begin position="268"/>
        <end position="287"/>
    </location>
</feature>
<feature type="compositionally biased region" description="Polar residues" evidence="1">
    <location>
        <begin position="424"/>
        <end position="444"/>
    </location>
</feature>
<evidence type="ECO:0000313" key="5">
    <source>
        <dbReference type="Proteomes" id="UP000830326"/>
    </source>
</evidence>
<feature type="compositionally biased region" description="Polar residues" evidence="1">
    <location>
        <begin position="514"/>
        <end position="528"/>
    </location>
</feature>
<keyword evidence="2" id="KW-1133">Transmembrane helix</keyword>
<keyword evidence="2" id="KW-0812">Transmembrane</keyword>
<keyword evidence="5" id="KW-1185">Reference proteome</keyword>
<evidence type="ECO:0000256" key="2">
    <source>
        <dbReference type="SAM" id="Phobius"/>
    </source>
</evidence>
<feature type="transmembrane region" description="Helical" evidence="2">
    <location>
        <begin position="332"/>
        <end position="351"/>
    </location>
</feature>
<evidence type="ECO:0000313" key="4">
    <source>
        <dbReference type="EMBL" id="UOR10275.1"/>
    </source>
</evidence>
<feature type="compositionally biased region" description="Basic residues" evidence="1">
    <location>
        <begin position="561"/>
        <end position="570"/>
    </location>
</feature>
<name>A0ABY4H8K6_9BACI</name>
<feature type="transmembrane region" description="Helical" evidence="2">
    <location>
        <begin position="104"/>
        <end position="122"/>
    </location>
</feature>
<dbReference type="RefSeq" id="WP_245029320.1">
    <property type="nucleotide sequence ID" value="NZ_CP095075.1"/>
</dbReference>
<evidence type="ECO:0000259" key="3">
    <source>
        <dbReference type="Pfam" id="PF26635"/>
    </source>
</evidence>
<feature type="transmembrane region" description="Helical" evidence="2">
    <location>
        <begin position="244"/>
        <end position="261"/>
    </location>
</feature>
<sequence>MSDEELLEKLLEFSDVLSTNNIFISGIRIVGWGIILFLKMIVDGLEGMVNNILSLTDFFMSEPVQGFLKTIQPVLYILLAISLAMIGFRLIFNKEKNRSDIPMNLFISIMTISLLTFGMGQVNEFAGDAVEVAQVETDSFTTSDKVMTDYITDITIYDETGWKTPDVKVQHHISPSSIDKISINETVDDSFEKANGDSLSPESQKIIMNKVGLESNGEEGLVSLGKDEWYDFLPENYYRWHVEWFTAIVTLGVMAFTMILISIKVAKLCFELGFNHIVALIMAYADISTGQRLKAVIKNIGSIFASIIMIFLSLRVYMYYTTFIGENLEGMGYLVALVAGSLAVIDGPNIVQKLFGIDAGLKNAWHVAMGGYLASKTVGPPAKKAAGAIVSGGTSAIMNTGAGTAGAIAGVTGGKMNGKRQRSESNQQTQKQEPSPMDPQQTDRPPQIAHSYDEREKNTLNSKGNSQPIKNKNNKGHPDSNDVSNSKKIPDARNEPNNSNGSPTPENPEDIPMPNQNRTEQRTMSQYIKDQANDRIRNNSRVQGTKRTYELSRNSTENWKNKMKKRGQGS</sequence>
<gene>
    <name evidence="4" type="ORF">MUO15_11150</name>
</gene>
<accession>A0ABY4H8K6</accession>
<feature type="region of interest" description="Disordered" evidence="1">
    <location>
        <begin position="411"/>
        <end position="570"/>
    </location>
</feature>
<feature type="transmembrane region" description="Helical" evidence="2">
    <location>
        <begin position="299"/>
        <end position="320"/>
    </location>
</feature>
<dbReference type="Pfam" id="PF26635">
    <property type="entry name" value="DUF8208"/>
    <property type="match status" value="1"/>
</dbReference>
<organism evidence="4 5">
    <name type="scientific">Halobacillus amylolyticus</name>
    <dbReference type="NCBI Taxonomy" id="2932259"/>
    <lineage>
        <taxon>Bacteria</taxon>
        <taxon>Bacillati</taxon>
        <taxon>Bacillota</taxon>
        <taxon>Bacilli</taxon>
        <taxon>Bacillales</taxon>
        <taxon>Bacillaceae</taxon>
        <taxon>Halobacillus</taxon>
    </lineage>
</organism>
<reference evidence="4" key="1">
    <citation type="submission" date="2022-04" db="EMBL/GenBank/DDBJ databases">
        <title>Halobacillus sp. isolated from saltern.</title>
        <authorList>
            <person name="Won M."/>
            <person name="Lee C.-M."/>
            <person name="Woen H.-Y."/>
            <person name="Kwon S.-W."/>
        </authorList>
    </citation>
    <scope>NUCLEOTIDE SEQUENCE</scope>
    <source>
        <strain evidence="4">SSHM10-5</strain>
    </source>
</reference>
<dbReference type="InterPro" id="IPR058066">
    <property type="entry name" value="pXO2-14_N"/>
</dbReference>
<proteinExistence type="predicted"/>
<dbReference type="NCBIfam" id="NF045890">
    <property type="entry name" value="conj_pls20_p028"/>
    <property type="match status" value="1"/>
</dbReference>
<feature type="transmembrane region" description="Helical" evidence="2">
    <location>
        <begin position="21"/>
        <end position="42"/>
    </location>
</feature>
<feature type="compositionally biased region" description="Polar residues" evidence="1">
    <location>
        <begin position="459"/>
        <end position="471"/>
    </location>
</feature>
<dbReference type="InterPro" id="IPR058521">
    <property type="entry name" value="DUF8208"/>
</dbReference>
<dbReference type="EMBL" id="CP095075">
    <property type="protein sequence ID" value="UOR10275.1"/>
    <property type="molecule type" value="Genomic_DNA"/>
</dbReference>
<feature type="compositionally biased region" description="Polar residues" evidence="1">
    <location>
        <begin position="495"/>
        <end position="504"/>
    </location>
</feature>
<keyword evidence="2" id="KW-0472">Membrane</keyword>